<accession>A0ABX9DMD5</accession>
<dbReference type="EMBL" id="QLTQ01000046">
    <property type="protein sequence ID" value="RAS40719.1"/>
    <property type="molecule type" value="Genomic_DNA"/>
</dbReference>
<proteinExistence type="predicted"/>
<organism evidence="1 2">
    <name type="scientific">Prevotella pallens</name>
    <dbReference type="NCBI Taxonomy" id="60133"/>
    <lineage>
        <taxon>Bacteria</taxon>
        <taxon>Pseudomonadati</taxon>
        <taxon>Bacteroidota</taxon>
        <taxon>Bacteroidia</taxon>
        <taxon>Bacteroidales</taxon>
        <taxon>Prevotellaceae</taxon>
        <taxon>Prevotella</taxon>
    </lineage>
</organism>
<dbReference type="Proteomes" id="UP000249852">
    <property type="component" value="Unassembled WGS sequence"/>
</dbReference>
<reference evidence="1 2" key="1">
    <citation type="submission" date="2018-06" db="EMBL/GenBank/DDBJ databases">
        <title>Genomic Encyclopedia of Archaeal and Bacterial Type Strains, Phase II (KMG-II): from individual species to whole genera.</title>
        <authorList>
            <person name="Goeker M."/>
        </authorList>
    </citation>
    <scope>NUCLEOTIDE SEQUENCE [LARGE SCALE GENOMIC DNA]</scope>
    <source>
        <strain evidence="1 2">DSM 18710</strain>
    </source>
</reference>
<keyword evidence="2" id="KW-1185">Reference proteome</keyword>
<comment type="caution">
    <text evidence="1">The sequence shown here is derived from an EMBL/GenBank/DDBJ whole genome shotgun (WGS) entry which is preliminary data.</text>
</comment>
<sequence>MEIEFPVFGKTNTRLERQISTVEQQALKNYDEKNN</sequence>
<evidence type="ECO:0000313" key="2">
    <source>
        <dbReference type="Proteomes" id="UP000249852"/>
    </source>
</evidence>
<gene>
    <name evidence="1" type="ORF">BC673_14612</name>
</gene>
<protein>
    <submittedName>
        <fullName evidence="1">Uncharacterized protein</fullName>
    </submittedName>
</protein>
<name>A0ABX9DMD5_9BACT</name>
<evidence type="ECO:0000313" key="1">
    <source>
        <dbReference type="EMBL" id="RAS40719.1"/>
    </source>
</evidence>